<dbReference type="Gene3D" id="3.10.310.10">
    <property type="entry name" value="Diaminopimelate Epimerase, Chain A, domain 1"/>
    <property type="match status" value="2"/>
</dbReference>
<dbReference type="GO" id="GO:0016853">
    <property type="term" value="F:isomerase activity"/>
    <property type="evidence" value="ECO:0007669"/>
    <property type="project" value="UniProtKB-KW"/>
</dbReference>
<dbReference type="SUPFAM" id="SSF54506">
    <property type="entry name" value="Diaminopimelate epimerase-like"/>
    <property type="match status" value="1"/>
</dbReference>
<evidence type="ECO:0000256" key="3">
    <source>
        <dbReference type="PIRSR" id="PIRSR016184-1"/>
    </source>
</evidence>
<sequence>MSASESQTPPPPQPPSESQAPSQPPSPVPFYLHNAFVLPETAHSGNQAAVVLLQPESESDPRTADDRYKAKVARDFNFAETAYVQPLEDGKYSLRWWTPAVEVALCGHATLAAAATIFALHPEQDHIEFQTRWSGILTARRRSDLVNHGMDIQITLPTLTAEALSSMLDDDSSEATDAIAPIFLDATSGIGMEEVVNVVRFVWGARESAIIELAPDVDLARLRVRPKDLLPITTGMIIVTQMNPHASSERLHINSRVFGPGVGIDEDPVTGSAHAYLTAYYLSTPVALRLPSRVLAGKSSTGVTIEARQLSPRGGAMVCTLDHHGKARLVGRSVQMGKGELSVFE</sequence>
<comment type="similarity">
    <text evidence="1">Belongs to the PhzF family.</text>
</comment>
<evidence type="ECO:0000256" key="1">
    <source>
        <dbReference type="ARBA" id="ARBA00008270"/>
    </source>
</evidence>
<feature type="region of interest" description="Disordered" evidence="4">
    <location>
        <begin position="1"/>
        <end position="29"/>
    </location>
</feature>
<dbReference type="STRING" id="1890683.A0A427YNI1"/>
<dbReference type="NCBIfam" id="TIGR00654">
    <property type="entry name" value="PhzF_family"/>
    <property type="match status" value="1"/>
</dbReference>
<organism evidence="5 6">
    <name type="scientific">Saitozyma podzolica</name>
    <dbReference type="NCBI Taxonomy" id="1890683"/>
    <lineage>
        <taxon>Eukaryota</taxon>
        <taxon>Fungi</taxon>
        <taxon>Dikarya</taxon>
        <taxon>Basidiomycota</taxon>
        <taxon>Agaricomycotina</taxon>
        <taxon>Tremellomycetes</taxon>
        <taxon>Tremellales</taxon>
        <taxon>Trimorphomycetaceae</taxon>
        <taxon>Saitozyma</taxon>
    </lineage>
</organism>
<evidence type="ECO:0000256" key="4">
    <source>
        <dbReference type="SAM" id="MobiDB-lite"/>
    </source>
</evidence>
<evidence type="ECO:0000313" key="6">
    <source>
        <dbReference type="Proteomes" id="UP000279259"/>
    </source>
</evidence>
<name>A0A427YNI1_9TREE</name>
<dbReference type="PANTHER" id="PTHR13774:SF17">
    <property type="entry name" value="PHENAZINE BIOSYNTHESIS-LIKE DOMAIN-CONTAINING PROTEIN"/>
    <property type="match status" value="1"/>
</dbReference>
<evidence type="ECO:0008006" key="7">
    <source>
        <dbReference type="Google" id="ProtNLM"/>
    </source>
</evidence>
<keyword evidence="6" id="KW-1185">Reference proteome</keyword>
<feature type="active site" evidence="3">
    <location>
        <position position="80"/>
    </location>
</feature>
<dbReference type="EMBL" id="RSCD01000005">
    <property type="protein sequence ID" value="RSH92619.1"/>
    <property type="molecule type" value="Genomic_DNA"/>
</dbReference>
<dbReference type="PIRSF" id="PIRSF016184">
    <property type="entry name" value="PhzC_PhzF"/>
    <property type="match status" value="1"/>
</dbReference>
<dbReference type="GO" id="GO:0005737">
    <property type="term" value="C:cytoplasm"/>
    <property type="evidence" value="ECO:0007669"/>
    <property type="project" value="TreeGrafter"/>
</dbReference>
<keyword evidence="2" id="KW-0413">Isomerase</keyword>
<dbReference type="Pfam" id="PF02567">
    <property type="entry name" value="PhzC-PhzF"/>
    <property type="match status" value="1"/>
</dbReference>
<reference evidence="5 6" key="1">
    <citation type="submission" date="2018-11" db="EMBL/GenBank/DDBJ databases">
        <title>Genome sequence of Saitozyma podzolica DSM 27192.</title>
        <authorList>
            <person name="Aliyu H."/>
            <person name="Gorte O."/>
            <person name="Ochsenreither K."/>
        </authorList>
    </citation>
    <scope>NUCLEOTIDE SEQUENCE [LARGE SCALE GENOMIC DNA]</scope>
    <source>
        <strain evidence="5 6">DSM 27192</strain>
    </source>
</reference>
<comment type="caution">
    <text evidence="5">The sequence shown here is derived from an EMBL/GenBank/DDBJ whole genome shotgun (WGS) entry which is preliminary data.</text>
</comment>
<gene>
    <name evidence="5" type="ORF">EHS25_008064</name>
</gene>
<evidence type="ECO:0000256" key="2">
    <source>
        <dbReference type="ARBA" id="ARBA00023235"/>
    </source>
</evidence>
<dbReference type="PANTHER" id="PTHR13774">
    <property type="entry name" value="PHENAZINE BIOSYNTHESIS PROTEIN"/>
    <property type="match status" value="1"/>
</dbReference>
<dbReference type="AlphaFoldDB" id="A0A427YNI1"/>
<proteinExistence type="inferred from homology"/>
<dbReference type="OrthoDB" id="75169at2759"/>
<evidence type="ECO:0000313" key="5">
    <source>
        <dbReference type="EMBL" id="RSH92619.1"/>
    </source>
</evidence>
<dbReference type="Proteomes" id="UP000279259">
    <property type="component" value="Unassembled WGS sequence"/>
</dbReference>
<accession>A0A427YNI1</accession>
<protein>
    <recommendedName>
        <fullName evidence="7">Phenazine biosynthesis protein</fullName>
    </recommendedName>
</protein>
<dbReference type="InterPro" id="IPR003719">
    <property type="entry name" value="Phenazine_PhzF-like"/>
</dbReference>